<evidence type="ECO:0000256" key="1">
    <source>
        <dbReference type="ARBA" id="ARBA00022884"/>
    </source>
</evidence>
<dbReference type="EMBL" id="SNRW01012975">
    <property type="protein sequence ID" value="KAA6373162.1"/>
    <property type="molecule type" value="Genomic_DNA"/>
</dbReference>
<feature type="region of interest" description="Disordered" evidence="3">
    <location>
        <begin position="151"/>
        <end position="188"/>
    </location>
</feature>
<evidence type="ECO:0000256" key="2">
    <source>
        <dbReference type="PROSITE-ProRule" id="PRU00176"/>
    </source>
</evidence>
<dbReference type="PANTHER" id="PTHR48025">
    <property type="entry name" value="OS02G0815200 PROTEIN"/>
    <property type="match status" value="1"/>
</dbReference>
<dbReference type="AlphaFoldDB" id="A0A5J4USV0"/>
<dbReference type="SUPFAM" id="SSF54928">
    <property type="entry name" value="RNA-binding domain, RBD"/>
    <property type="match status" value="3"/>
</dbReference>
<feature type="compositionally biased region" description="Low complexity" evidence="3">
    <location>
        <begin position="1"/>
        <end position="19"/>
    </location>
</feature>
<dbReference type="SMART" id="SM00360">
    <property type="entry name" value="RRM"/>
    <property type="match status" value="4"/>
</dbReference>
<feature type="compositionally biased region" description="Basic and acidic residues" evidence="3">
    <location>
        <begin position="622"/>
        <end position="640"/>
    </location>
</feature>
<dbReference type="CDD" id="cd00590">
    <property type="entry name" value="RRM_SF"/>
    <property type="match status" value="4"/>
</dbReference>
<feature type="compositionally biased region" description="Acidic residues" evidence="3">
    <location>
        <begin position="520"/>
        <end position="532"/>
    </location>
</feature>
<dbReference type="Gene3D" id="3.30.70.330">
    <property type="match status" value="4"/>
</dbReference>
<feature type="non-terminal residue" evidence="5">
    <location>
        <position position="1"/>
    </location>
</feature>
<dbReference type="InterPro" id="IPR035979">
    <property type="entry name" value="RBD_domain_sf"/>
</dbReference>
<reference evidence="5 6" key="1">
    <citation type="submission" date="2019-03" db="EMBL/GenBank/DDBJ databases">
        <title>Single cell metagenomics reveals metabolic interactions within the superorganism composed of flagellate Streblomastix strix and complex community of Bacteroidetes bacteria on its surface.</title>
        <authorList>
            <person name="Treitli S.C."/>
            <person name="Kolisko M."/>
            <person name="Husnik F."/>
            <person name="Keeling P."/>
            <person name="Hampl V."/>
        </authorList>
    </citation>
    <scope>NUCLEOTIDE SEQUENCE [LARGE SCALE GENOMIC DNA]</scope>
    <source>
        <strain evidence="5">ST1C</strain>
    </source>
</reference>
<proteinExistence type="predicted"/>
<evidence type="ECO:0000313" key="6">
    <source>
        <dbReference type="Proteomes" id="UP000324800"/>
    </source>
</evidence>
<dbReference type="OrthoDB" id="1099063at2759"/>
<feature type="region of interest" description="Disordered" evidence="3">
    <location>
        <begin position="673"/>
        <end position="694"/>
    </location>
</feature>
<feature type="domain" description="RRM" evidence="4">
    <location>
        <begin position="304"/>
        <end position="381"/>
    </location>
</feature>
<keyword evidence="1 2" id="KW-0694">RNA-binding</keyword>
<dbReference type="Proteomes" id="UP000324800">
    <property type="component" value="Unassembled WGS sequence"/>
</dbReference>
<protein>
    <recommendedName>
        <fullName evidence="4">RRM domain-containing protein</fullName>
    </recommendedName>
</protein>
<feature type="compositionally biased region" description="Polar residues" evidence="3">
    <location>
        <begin position="44"/>
        <end position="57"/>
    </location>
</feature>
<dbReference type="InterPro" id="IPR050502">
    <property type="entry name" value="Euk_RNA-bind_prot"/>
</dbReference>
<feature type="region of interest" description="Disordered" evidence="3">
    <location>
        <begin position="619"/>
        <end position="643"/>
    </location>
</feature>
<comment type="caution">
    <text evidence="5">The sequence shown here is derived from an EMBL/GenBank/DDBJ whole genome shotgun (WGS) entry which is preliminary data.</text>
</comment>
<accession>A0A5J4USV0</accession>
<evidence type="ECO:0000313" key="5">
    <source>
        <dbReference type="EMBL" id="KAA6373162.1"/>
    </source>
</evidence>
<feature type="region of interest" description="Disordered" evidence="3">
    <location>
        <begin position="1"/>
        <end position="63"/>
    </location>
</feature>
<dbReference type="Pfam" id="PF00076">
    <property type="entry name" value="RRM_1"/>
    <property type="match status" value="1"/>
</dbReference>
<dbReference type="PANTHER" id="PTHR48025:SF1">
    <property type="entry name" value="RRM DOMAIN-CONTAINING PROTEIN"/>
    <property type="match status" value="1"/>
</dbReference>
<feature type="domain" description="RRM" evidence="4">
    <location>
        <begin position="188"/>
        <end position="265"/>
    </location>
</feature>
<organism evidence="5 6">
    <name type="scientific">Streblomastix strix</name>
    <dbReference type="NCBI Taxonomy" id="222440"/>
    <lineage>
        <taxon>Eukaryota</taxon>
        <taxon>Metamonada</taxon>
        <taxon>Preaxostyla</taxon>
        <taxon>Oxymonadida</taxon>
        <taxon>Streblomastigidae</taxon>
        <taxon>Streblomastix</taxon>
    </lineage>
</organism>
<feature type="compositionally biased region" description="Polar residues" evidence="3">
    <location>
        <begin position="410"/>
        <end position="421"/>
    </location>
</feature>
<dbReference type="PROSITE" id="PS50102">
    <property type="entry name" value="RRM"/>
    <property type="match status" value="2"/>
</dbReference>
<dbReference type="InterPro" id="IPR012677">
    <property type="entry name" value="Nucleotide-bd_a/b_plait_sf"/>
</dbReference>
<dbReference type="GO" id="GO:0005634">
    <property type="term" value="C:nucleus"/>
    <property type="evidence" value="ECO:0007669"/>
    <property type="project" value="TreeGrafter"/>
</dbReference>
<evidence type="ECO:0000256" key="3">
    <source>
        <dbReference type="SAM" id="MobiDB-lite"/>
    </source>
</evidence>
<name>A0A5J4USV0_9EUKA</name>
<evidence type="ECO:0000259" key="4">
    <source>
        <dbReference type="PROSITE" id="PS50102"/>
    </source>
</evidence>
<feature type="region of interest" description="Disordered" evidence="3">
    <location>
        <begin position="410"/>
        <end position="431"/>
    </location>
</feature>
<gene>
    <name evidence="5" type="ORF">EZS28_031311</name>
</gene>
<dbReference type="InterPro" id="IPR000504">
    <property type="entry name" value="RRM_dom"/>
</dbReference>
<sequence length="745" mass="85612">SSTQQRVSSSPSSQSPSAQNKKKISPSAPGREKPSPSAPRQKKSSPSVKHTNNTSVHFTGIPNECDRDEIIELAEQFGEIATTPYYPPSNAPFRYINIDYKTHQSADAAVHSSAHKRQLRGATIRADWQEGKSDSPASYYFSEYDQVYNPALNKPRISPPAPIGEKQPSPSAPKQKKSSPSAEHSDNTSVHFSWIPAECYREEVAEFAQQFGYTTKVFYCPPNGTPYRFANIEYKTHESANAAVHSSNKQRLLHGATVRVDWMEQEKIGKGISPGYDYFPEQDQFYNPAQNKPRISPPPNPNYTKVHFAGIPKVSLYEEVKNLTHQFGEVKSFYYRSYDDDPTGFANIEYQTHQVAESAVNSSDEKRLLHGIIVRVQWEPVTQQEKISVSPPPKPILQQNQLVYMPEQSQISSSETNTRQYSPPPNTNDKRVHFAGIPVESSEPEVKAFARQFGFYTSFFYRSYDDGRTGFANVEYQTHELAQVAVAQNGQNMLHDVPIHIYWSNNQQFGYRGHSQNDEQQQDDDDDDDDYFESGRNAVLFQGFGFAQKRSKMMEYVKRFGDIQKFLSPHMPQTQQQIREQGFQTVLVEYINKEHMELALESSGSDFEGFKLNIYQSTYRGDQNDNKPKTKHPKGDDQKSIRKYKKPKLQIIEELKEKLRLKRQILQQLESGYSEVSEQQKKENKDKKEQKKGEERLDLEGITPIIEFRWLDDNVNEKILREKIDEYCDENDEKIGKIEYIKVYL</sequence>
<feature type="region of interest" description="Disordered" evidence="3">
    <location>
        <begin position="510"/>
        <end position="532"/>
    </location>
</feature>
<feature type="compositionally biased region" description="Basic and acidic residues" evidence="3">
    <location>
        <begin position="678"/>
        <end position="694"/>
    </location>
</feature>
<feature type="compositionally biased region" description="Low complexity" evidence="3">
    <location>
        <begin position="166"/>
        <end position="182"/>
    </location>
</feature>
<dbReference type="GO" id="GO:0003729">
    <property type="term" value="F:mRNA binding"/>
    <property type="evidence" value="ECO:0007669"/>
    <property type="project" value="TreeGrafter"/>
</dbReference>